<dbReference type="STRING" id="6216.A0A0R3SKK2"/>
<reference evidence="2 3" key="2">
    <citation type="submission" date="2018-11" db="EMBL/GenBank/DDBJ databases">
        <authorList>
            <consortium name="Pathogen Informatics"/>
        </authorList>
    </citation>
    <scope>NUCLEOTIDE SEQUENCE [LARGE SCALE GENOMIC DNA]</scope>
</reference>
<feature type="transmembrane region" description="Helical" evidence="1">
    <location>
        <begin position="233"/>
        <end position="259"/>
    </location>
</feature>
<dbReference type="Gene3D" id="3.40.50.11960">
    <property type="match status" value="1"/>
</dbReference>
<protein>
    <submittedName>
        <fullName evidence="4">ADF-H domain-containing protein</fullName>
    </submittedName>
</protein>
<dbReference type="OrthoDB" id="1741717at2759"/>
<evidence type="ECO:0000313" key="2">
    <source>
        <dbReference type="EMBL" id="VDL57783.1"/>
    </source>
</evidence>
<dbReference type="Proteomes" id="UP000274504">
    <property type="component" value="Unassembled WGS sequence"/>
</dbReference>
<reference evidence="4" key="1">
    <citation type="submission" date="2017-02" db="UniProtKB">
        <authorList>
            <consortium name="WormBaseParasite"/>
        </authorList>
    </citation>
    <scope>IDENTIFICATION</scope>
</reference>
<dbReference type="WBParaSite" id="HDID_0000546701-mRNA-1">
    <property type="protein sequence ID" value="HDID_0000546701-mRNA-1"/>
    <property type="gene ID" value="HDID_0000546701"/>
</dbReference>
<proteinExistence type="predicted"/>
<organism evidence="4">
    <name type="scientific">Hymenolepis diminuta</name>
    <name type="common">Rat tapeworm</name>
    <dbReference type="NCBI Taxonomy" id="6216"/>
    <lineage>
        <taxon>Eukaryota</taxon>
        <taxon>Metazoa</taxon>
        <taxon>Spiralia</taxon>
        <taxon>Lophotrochozoa</taxon>
        <taxon>Platyhelminthes</taxon>
        <taxon>Cestoda</taxon>
        <taxon>Eucestoda</taxon>
        <taxon>Cyclophyllidea</taxon>
        <taxon>Hymenolepididae</taxon>
        <taxon>Hymenolepis</taxon>
    </lineage>
</organism>
<keyword evidence="1" id="KW-0812">Transmembrane</keyword>
<gene>
    <name evidence="2" type="ORF">HDID_LOCUS5465</name>
</gene>
<accession>A0A0R3SKK2</accession>
<name>A0A0R3SKK2_HYMDI</name>
<keyword evidence="1" id="KW-1133">Transmembrane helix</keyword>
<evidence type="ECO:0000313" key="3">
    <source>
        <dbReference type="Proteomes" id="UP000274504"/>
    </source>
</evidence>
<sequence length="261" mass="29671">MSSFALLIDISAKDVAETVYEGLTKTSKAQDCLYIDCKYYTASIQLKKISESESKSSIDDAEGIIVCFDPNKLESLKLASEWLEVDKDENIPIRLLVCETLPDSAIATYIFKIATSNHFEVIQLSPNPDEIEEDEEYGVNRILSAMTAHEWSNLTIKDSRTEPQKTITHQEPDVPVRVAEVKLSDANNKEVEGSIDEEFDDKAFSELFPKLMEVRSKASCLDLDKRRKMAEKVILVLIFICFFYFCQIYLPVFCGFFLLSI</sequence>
<evidence type="ECO:0000313" key="4">
    <source>
        <dbReference type="WBParaSite" id="HDID_0000546701-mRNA-1"/>
    </source>
</evidence>
<dbReference type="Pfam" id="PF10199">
    <property type="entry name" value="Adaptin_binding"/>
    <property type="match status" value="1"/>
</dbReference>
<evidence type="ECO:0000256" key="1">
    <source>
        <dbReference type="SAM" id="Phobius"/>
    </source>
</evidence>
<dbReference type="EMBL" id="UYSG01002846">
    <property type="protein sequence ID" value="VDL57783.1"/>
    <property type="molecule type" value="Genomic_DNA"/>
</dbReference>
<dbReference type="InterPro" id="IPR019341">
    <property type="entry name" value="Alpha/Gamma-adaptin-bd_p34"/>
</dbReference>
<dbReference type="AlphaFoldDB" id="A0A0R3SKK2"/>
<dbReference type="PANTHER" id="PTHR14659">
    <property type="entry name" value="ALPHA- AND GAMMA-ADAPTIN-BINDING PROTEIN P34"/>
    <property type="match status" value="1"/>
</dbReference>
<dbReference type="PANTHER" id="PTHR14659:SF1">
    <property type="entry name" value="ALPHA- AND GAMMA-ADAPTIN-BINDING PROTEIN P34"/>
    <property type="match status" value="1"/>
</dbReference>
<keyword evidence="1" id="KW-0472">Membrane</keyword>